<gene>
    <name evidence="3" type="ORF">Poly51_47160</name>
</gene>
<dbReference type="InterPro" id="IPR052173">
    <property type="entry name" value="Beta-lactam_resp_regulator"/>
</dbReference>
<keyword evidence="1" id="KW-0472">Membrane</keyword>
<keyword evidence="1" id="KW-0812">Transmembrane</keyword>
<proteinExistence type="predicted"/>
<protein>
    <submittedName>
        <fullName evidence="3">BlaR1 peptidase M56</fullName>
    </submittedName>
</protein>
<evidence type="ECO:0000313" key="3">
    <source>
        <dbReference type="EMBL" id="TWU48812.1"/>
    </source>
</evidence>
<dbReference type="Proteomes" id="UP000318288">
    <property type="component" value="Unassembled WGS sequence"/>
</dbReference>
<dbReference type="CDD" id="cd07341">
    <property type="entry name" value="M56_BlaR1_MecR1_like"/>
    <property type="match status" value="1"/>
</dbReference>
<accession>A0A5C6EID3</accession>
<evidence type="ECO:0000256" key="1">
    <source>
        <dbReference type="SAM" id="Phobius"/>
    </source>
</evidence>
<dbReference type="InterPro" id="IPR008756">
    <property type="entry name" value="Peptidase_M56"/>
</dbReference>
<keyword evidence="4" id="KW-1185">Reference proteome</keyword>
<feature type="transmembrane region" description="Helical" evidence="1">
    <location>
        <begin position="30"/>
        <end position="49"/>
    </location>
</feature>
<reference evidence="3 4" key="1">
    <citation type="submission" date="2019-02" db="EMBL/GenBank/DDBJ databases">
        <title>Deep-cultivation of Planctomycetes and their phenomic and genomic characterization uncovers novel biology.</title>
        <authorList>
            <person name="Wiegand S."/>
            <person name="Jogler M."/>
            <person name="Boedeker C."/>
            <person name="Pinto D."/>
            <person name="Vollmers J."/>
            <person name="Rivas-Marin E."/>
            <person name="Kohn T."/>
            <person name="Peeters S.H."/>
            <person name="Heuer A."/>
            <person name="Rast P."/>
            <person name="Oberbeckmann S."/>
            <person name="Bunk B."/>
            <person name="Jeske O."/>
            <person name="Meyerdierks A."/>
            <person name="Storesund J.E."/>
            <person name="Kallscheuer N."/>
            <person name="Luecker S."/>
            <person name="Lage O.M."/>
            <person name="Pohl T."/>
            <person name="Merkel B.J."/>
            <person name="Hornburger P."/>
            <person name="Mueller R.-W."/>
            <person name="Bruemmer F."/>
            <person name="Labrenz M."/>
            <person name="Spormann A.M."/>
            <person name="Op Den Camp H."/>
            <person name="Overmann J."/>
            <person name="Amann R."/>
            <person name="Jetten M.S.M."/>
            <person name="Mascher T."/>
            <person name="Medema M.H."/>
            <person name="Devos D.P."/>
            <person name="Kaster A.-K."/>
            <person name="Ovreas L."/>
            <person name="Rohde M."/>
            <person name="Galperin M.Y."/>
            <person name="Jogler C."/>
        </authorList>
    </citation>
    <scope>NUCLEOTIDE SEQUENCE [LARGE SCALE GENOMIC DNA]</scope>
    <source>
        <strain evidence="3 4">Poly51</strain>
    </source>
</reference>
<dbReference type="Gene3D" id="2.60.40.1120">
    <property type="entry name" value="Carboxypeptidase-like, regulatory domain"/>
    <property type="match status" value="1"/>
</dbReference>
<dbReference type="Pfam" id="PF05569">
    <property type="entry name" value="Peptidase_M56"/>
    <property type="match status" value="1"/>
</dbReference>
<dbReference type="PANTHER" id="PTHR34978:SF3">
    <property type="entry name" value="SLR0241 PROTEIN"/>
    <property type="match status" value="1"/>
</dbReference>
<evidence type="ECO:0000259" key="2">
    <source>
        <dbReference type="Pfam" id="PF05569"/>
    </source>
</evidence>
<comment type="caution">
    <text evidence="3">The sequence shown here is derived from an EMBL/GenBank/DDBJ whole genome shotgun (WGS) entry which is preliminary data.</text>
</comment>
<feature type="transmembrane region" description="Helical" evidence="1">
    <location>
        <begin position="120"/>
        <end position="140"/>
    </location>
</feature>
<dbReference type="SUPFAM" id="SSF49464">
    <property type="entry name" value="Carboxypeptidase regulatory domain-like"/>
    <property type="match status" value="2"/>
</dbReference>
<dbReference type="OrthoDB" id="291597at2"/>
<evidence type="ECO:0000313" key="4">
    <source>
        <dbReference type="Proteomes" id="UP000318288"/>
    </source>
</evidence>
<dbReference type="RefSeq" id="WP_146460376.1">
    <property type="nucleotide sequence ID" value="NZ_SJPW01000006.1"/>
</dbReference>
<feature type="transmembrane region" description="Helical" evidence="1">
    <location>
        <begin position="6"/>
        <end position="23"/>
    </location>
</feature>
<dbReference type="InterPro" id="IPR008969">
    <property type="entry name" value="CarboxyPept-like_regulatory"/>
</dbReference>
<feature type="domain" description="Peptidase M56" evidence="2">
    <location>
        <begin position="8"/>
        <end position="298"/>
    </location>
</feature>
<keyword evidence="1" id="KW-1133">Transmembrane helix</keyword>
<organism evidence="3 4">
    <name type="scientific">Rubripirellula tenax</name>
    <dbReference type="NCBI Taxonomy" id="2528015"/>
    <lineage>
        <taxon>Bacteria</taxon>
        <taxon>Pseudomonadati</taxon>
        <taxon>Planctomycetota</taxon>
        <taxon>Planctomycetia</taxon>
        <taxon>Pirellulales</taxon>
        <taxon>Pirellulaceae</taxon>
        <taxon>Rubripirellula</taxon>
    </lineage>
</organism>
<sequence>MIDCVISNAIIASLIAAVAWFGSRIYQRPALWHVIWLIAMVKLFVPPVWPVPVASVGDKLVGTSLSRASQATTEFRPIDLPIASRSSVDPIANANASLATNIDSADHSPAYQRLRDTLPVWSWLSFIAIVWVVGAAFVLVKSLLEILRFHGLVSSASVADEATGAMLVSAAAMLGKATRVPSVPSVRMIDRAIPPLLWPIGSVPPIVLPTSWWDTTTDQERRTVLMHELVHWRRGDHWVRLLHWLANITFWWHPLVWIARGELHRLEEHCCDAEVMHRLPNSGRAYASALLSASQWLTHQSESNSSRCHPSRLAMPMSDLTHFQSFYRRIEMLPTLRHSPWTRRRIYTVLLAAVMPLAISLSVNAQTSENESKSATLAGQVSDLDGKPIADAKVRVVIPAADLRVDAIAAGDHREFWGTTDGKGNYSIDVDGIDEPSSASVDVLHPGHRRLVGTLMLGGDPNEVTLKPGEKVAFDAKLPESLYFAGRLVDEANEPIQGAMVFSSLRDQGASYGIEHSMTDSEGRFSVYCYSQSYFHDQPGQKGPMGTARVWVQHDRFMDAEFEKLEDVESGKRDELVVVLKSGFSIGGTVMDADGSPAADYEISLSQPGQRKAVRTDNKGKFRFDGVQGGESTIRVVNVAKSRKAIEKIDVDSPNLEMEVKLQVIASPVTTTHSILGMTLADVTSELDQAYDLDADRIKGVMIVDPGNEFESLEIGELRAGFVIWMVGNDRVANFDEMLRQLVKEAKTPTVPQGAQGNTSAIPLKDGGAMVRVVYAYNTVDSRGTNTQYMKLTADQIAELEKLVPPAE</sequence>
<name>A0A5C6EID3_9BACT</name>
<dbReference type="PANTHER" id="PTHR34978">
    <property type="entry name" value="POSSIBLE SENSOR-TRANSDUCER PROTEIN BLAR"/>
    <property type="match status" value="1"/>
</dbReference>
<dbReference type="Pfam" id="PF13620">
    <property type="entry name" value="CarboxypepD_reg"/>
    <property type="match status" value="1"/>
</dbReference>
<dbReference type="EMBL" id="SJPW01000006">
    <property type="protein sequence ID" value="TWU48812.1"/>
    <property type="molecule type" value="Genomic_DNA"/>
</dbReference>
<dbReference type="AlphaFoldDB" id="A0A5C6EID3"/>